<evidence type="ECO:0000313" key="2">
    <source>
        <dbReference type="Proteomes" id="UP000076796"/>
    </source>
</evidence>
<proteinExistence type="predicted"/>
<organism evidence="1 2">
    <name type="scientific">Paenibacillus glucanolyticus</name>
    <dbReference type="NCBI Taxonomy" id="59843"/>
    <lineage>
        <taxon>Bacteria</taxon>
        <taxon>Bacillati</taxon>
        <taxon>Bacillota</taxon>
        <taxon>Bacilli</taxon>
        <taxon>Bacillales</taxon>
        <taxon>Paenibacillaceae</taxon>
        <taxon>Paenibacillus</taxon>
    </lineage>
</organism>
<comment type="caution">
    <text evidence="1">The sequence shown here is derived from an EMBL/GenBank/DDBJ whole genome shotgun (WGS) entry which is preliminary data.</text>
</comment>
<dbReference type="EMBL" id="LWMH01000002">
    <property type="protein sequence ID" value="KZS43868.1"/>
    <property type="molecule type" value="Genomic_DNA"/>
</dbReference>
<dbReference type="AlphaFoldDB" id="A0A163ELI8"/>
<dbReference type="Proteomes" id="UP000076796">
    <property type="component" value="Unassembled WGS sequence"/>
</dbReference>
<gene>
    <name evidence="1" type="ORF">AWU65_27695</name>
</gene>
<evidence type="ECO:0000313" key="1">
    <source>
        <dbReference type="EMBL" id="KZS43868.1"/>
    </source>
</evidence>
<sequence length="59" mass="6758">MDDPITRNIAIKGKNYLNKVFESAILILDSLFSCVYAKHAVNWMTQLSFAQEVIERVVI</sequence>
<accession>A0A163ELI8</accession>
<protein>
    <submittedName>
        <fullName evidence="1">Uncharacterized protein</fullName>
    </submittedName>
</protein>
<keyword evidence="2" id="KW-1185">Reference proteome</keyword>
<reference evidence="1" key="1">
    <citation type="journal article" date="2016" name="Genome Announc.">
        <title>Draft genomes of two strains of Paenibacillus glucanolyticus with capability to degrade lignocellulose.</title>
        <authorList>
            <person name="Mathews S.L."/>
            <person name="Pawlak J."/>
            <person name="Grunden A.M."/>
        </authorList>
    </citation>
    <scope>NUCLEOTIDE SEQUENCE [LARGE SCALE GENOMIC DNA]</scope>
    <source>
        <strain evidence="1">SLM1</strain>
    </source>
</reference>
<name>A0A163ELI8_9BACL</name>